<dbReference type="SMART" id="SM00753">
    <property type="entry name" value="PAM"/>
    <property type="match status" value="1"/>
</dbReference>
<dbReference type="VEuPathDB" id="FungiDB:AeMF1_002161"/>
<sequence length="460" mass="52181">MDSDGGSEYEYEYESDYGGSQQDDNEEEVIDETAIKIENTFYEADDCKNSDPTRALELFLQVISLQQEGSTGKDKDHVKFQFMSLENIVKLCATLNKPEPMLKHYKEMLLLLPHVTRNEFTDSVNGILDLVSSLTSARNIVSQTYEITLDALKSANNDRLWFQTNIKLGRLYLELGEYGHLKRVLTELHAACKTPDGQDDMSKATSLLDVYCLEIQLCTATNDAIKMKTLYPKTLDLDAAISDPRTMGVIREEGGKMYMSEGLWDLAYNEFFESFRNYQEAGNSRARQCLKYVVLANMLTSSDINPFDSREAKVLKDVEEINAMLLLRSAYDTNDINTFEKILKNPKNQISSDPLMKRYLDPLLRNIRCHVLVKLVGPYKSIKIASIARDMNIPEKEVEALAAALINDGLLHSKIDQQHGVLQSFSKSRDVSHKKLEALAKWTDALAKLQESMDARHLAK</sequence>
<dbReference type="PANTHER" id="PTHR10678">
    <property type="entry name" value="26S PROTEASOME NON-ATPASE REGULATORY SUBUNIT 11/COP9 SIGNALOSOME COMPLEX SUBUNIT 2"/>
    <property type="match status" value="1"/>
</dbReference>
<comment type="caution">
    <text evidence="3">The sequence shown here is derived from an EMBL/GenBank/DDBJ whole genome shotgun (WGS) entry which is preliminary data.</text>
</comment>
<evidence type="ECO:0000259" key="2">
    <source>
        <dbReference type="PROSITE" id="PS50250"/>
    </source>
</evidence>
<evidence type="ECO:0000256" key="1">
    <source>
        <dbReference type="SAM" id="MobiDB-lite"/>
    </source>
</evidence>
<dbReference type="SMART" id="SM00088">
    <property type="entry name" value="PINT"/>
    <property type="match status" value="1"/>
</dbReference>
<feature type="region of interest" description="Disordered" evidence="1">
    <location>
        <begin position="1"/>
        <end position="27"/>
    </location>
</feature>
<name>A0A6G0XPC1_9STRA</name>
<protein>
    <recommendedName>
        <fullName evidence="2">PCI domain-containing protein</fullName>
    </recommendedName>
</protein>
<gene>
    <name evidence="3" type="ORF">Ae201684_002839</name>
</gene>
<dbReference type="InterPro" id="IPR050871">
    <property type="entry name" value="26S_Proteasome/COP9_Components"/>
</dbReference>
<keyword evidence="4" id="KW-1185">Reference proteome</keyword>
<dbReference type="SUPFAM" id="SSF46785">
    <property type="entry name" value="Winged helix' DNA-binding domain"/>
    <property type="match status" value="1"/>
</dbReference>
<evidence type="ECO:0000313" key="4">
    <source>
        <dbReference type="Proteomes" id="UP000481153"/>
    </source>
</evidence>
<feature type="domain" description="PCI" evidence="2">
    <location>
        <begin position="267"/>
        <end position="429"/>
    </location>
</feature>
<dbReference type="AlphaFoldDB" id="A0A6G0XPC1"/>
<dbReference type="Gene3D" id="1.25.40.570">
    <property type="match status" value="1"/>
</dbReference>
<dbReference type="EMBL" id="VJMJ01000030">
    <property type="protein sequence ID" value="KAF0742171.1"/>
    <property type="molecule type" value="Genomic_DNA"/>
</dbReference>
<organism evidence="3 4">
    <name type="scientific">Aphanomyces euteiches</name>
    <dbReference type="NCBI Taxonomy" id="100861"/>
    <lineage>
        <taxon>Eukaryota</taxon>
        <taxon>Sar</taxon>
        <taxon>Stramenopiles</taxon>
        <taxon>Oomycota</taxon>
        <taxon>Saprolegniomycetes</taxon>
        <taxon>Saprolegniales</taxon>
        <taxon>Verrucalvaceae</taxon>
        <taxon>Aphanomyces</taxon>
    </lineage>
</organism>
<evidence type="ECO:0000313" key="3">
    <source>
        <dbReference type="EMBL" id="KAF0742171.1"/>
    </source>
</evidence>
<dbReference type="InterPro" id="IPR000717">
    <property type="entry name" value="PCI_dom"/>
</dbReference>
<accession>A0A6G0XPC1</accession>
<feature type="compositionally biased region" description="Acidic residues" evidence="1">
    <location>
        <begin position="1"/>
        <end position="15"/>
    </location>
</feature>
<dbReference type="PROSITE" id="PS50250">
    <property type="entry name" value="PCI"/>
    <property type="match status" value="1"/>
</dbReference>
<dbReference type="Pfam" id="PF01399">
    <property type="entry name" value="PCI"/>
    <property type="match status" value="1"/>
</dbReference>
<dbReference type="Proteomes" id="UP000481153">
    <property type="component" value="Unassembled WGS sequence"/>
</dbReference>
<reference evidence="3 4" key="1">
    <citation type="submission" date="2019-07" db="EMBL/GenBank/DDBJ databases">
        <title>Genomics analysis of Aphanomyces spp. identifies a new class of oomycete effector associated with host adaptation.</title>
        <authorList>
            <person name="Gaulin E."/>
        </authorList>
    </citation>
    <scope>NUCLEOTIDE SEQUENCE [LARGE SCALE GENOMIC DNA]</scope>
    <source>
        <strain evidence="3 4">ATCC 201684</strain>
    </source>
</reference>
<dbReference type="InterPro" id="IPR036390">
    <property type="entry name" value="WH_DNA-bd_sf"/>
</dbReference>
<proteinExistence type="predicted"/>